<protein>
    <submittedName>
        <fullName evidence="2">Uncharacterized protein</fullName>
    </submittedName>
</protein>
<dbReference type="EMBL" id="CAGS01000416">
    <property type="protein sequence ID" value="CCF85271.1"/>
    <property type="molecule type" value="Genomic_DNA"/>
</dbReference>
<accession>I4EKQ9</accession>
<feature type="transmembrane region" description="Helical" evidence="1">
    <location>
        <begin position="24"/>
        <end position="42"/>
    </location>
</feature>
<name>I4EKQ9_9BACT</name>
<keyword evidence="1" id="KW-0472">Membrane</keyword>
<keyword evidence="1" id="KW-0812">Transmembrane</keyword>
<evidence type="ECO:0000313" key="3">
    <source>
        <dbReference type="Proteomes" id="UP000004221"/>
    </source>
</evidence>
<feature type="transmembrane region" description="Helical" evidence="1">
    <location>
        <begin position="62"/>
        <end position="80"/>
    </location>
</feature>
<dbReference type="AlphaFoldDB" id="I4EKQ9"/>
<organism evidence="2 3">
    <name type="scientific">Nitrolancea hollandica Lb</name>
    <dbReference type="NCBI Taxonomy" id="1129897"/>
    <lineage>
        <taxon>Bacteria</taxon>
        <taxon>Pseudomonadati</taxon>
        <taxon>Thermomicrobiota</taxon>
        <taxon>Thermomicrobia</taxon>
        <taxon>Sphaerobacterales</taxon>
        <taxon>Sphaerobacterineae</taxon>
        <taxon>Sphaerobacteraceae</taxon>
        <taxon>Nitrolancea</taxon>
    </lineage>
</organism>
<gene>
    <name evidence="2" type="ORF">NITHO_4730006</name>
</gene>
<comment type="caution">
    <text evidence="2">The sequence shown here is derived from an EMBL/GenBank/DDBJ whole genome shotgun (WGS) entry which is preliminary data.</text>
</comment>
<keyword evidence="3" id="KW-1185">Reference proteome</keyword>
<sequence length="101" mass="10990">MAFLLNAAGSLVAAVGIHRNRLGWGWLLGLVIAAGSFVMYIVSRTVGLPGLTETEWGEPMGVLSLVVEGLFTILAVYHLTRSNRSHEYVPVPTRNPESLDR</sequence>
<dbReference type="Proteomes" id="UP000004221">
    <property type="component" value="Unassembled WGS sequence"/>
</dbReference>
<reference evidence="2 3" key="1">
    <citation type="journal article" date="2012" name="ISME J.">
        <title>Nitrification expanded: discovery, physiology and genomics of a nitrite-oxidizing bacterium from the phylum Chloroflexi.</title>
        <authorList>
            <person name="Sorokin D.Y."/>
            <person name="Lucker S."/>
            <person name="Vejmelkova D."/>
            <person name="Kostrikina N.A."/>
            <person name="Kleerebezem R."/>
            <person name="Rijpstra W.I."/>
            <person name="Damste J.S."/>
            <person name="Le Paslier D."/>
            <person name="Muyzer G."/>
            <person name="Wagner M."/>
            <person name="van Loosdrecht M.C."/>
            <person name="Daims H."/>
        </authorList>
    </citation>
    <scope>NUCLEOTIDE SEQUENCE [LARGE SCALE GENOMIC DNA]</scope>
    <source>
        <strain evidence="3">none</strain>
    </source>
</reference>
<keyword evidence="1" id="KW-1133">Transmembrane helix</keyword>
<evidence type="ECO:0000313" key="2">
    <source>
        <dbReference type="EMBL" id="CCF85271.1"/>
    </source>
</evidence>
<proteinExistence type="predicted"/>
<evidence type="ECO:0000256" key="1">
    <source>
        <dbReference type="SAM" id="Phobius"/>
    </source>
</evidence>